<reference evidence="8 9" key="1">
    <citation type="submission" date="2020-09" db="EMBL/GenBank/DDBJ databases">
        <title>Characterization and genome sequencing of Ruminiclostridium sp. nov. MA18.</title>
        <authorList>
            <person name="Rettenmaier R."/>
            <person name="Kowollik M.-L."/>
            <person name="Liebl W."/>
            <person name="Zverlov V."/>
        </authorList>
    </citation>
    <scope>NUCLEOTIDE SEQUENCE [LARGE SCALE GENOMIC DNA]</scope>
    <source>
        <strain evidence="8 9">MA18</strain>
    </source>
</reference>
<dbReference type="PANTHER" id="PTHR30288:SF0">
    <property type="entry name" value="FLAGELLAR HOOK-ASSOCIATED PROTEIN 2"/>
    <property type="match status" value="1"/>
</dbReference>
<dbReference type="EMBL" id="CP061336">
    <property type="protein sequence ID" value="QNU67126.1"/>
    <property type="molecule type" value="Genomic_DNA"/>
</dbReference>
<keyword evidence="4 5" id="KW-0975">Bacterial flagellum</keyword>
<keyword evidence="8" id="KW-0969">Cilium</keyword>
<evidence type="ECO:0000256" key="4">
    <source>
        <dbReference type="ARBA" id="ARBA00023143"/>
    </source>
</evidence>
<name>A0A4U7JKW0_9FIRM</name>
<evidence type="ECO:0000256" key="5">
    <source>
        <dbReference type="RuleBase" id="RU362066"/>
    </source>
</evidence>
<organism evidence="8 9">
    <name type="scientific">Ruminiclostridium herbifermentans</name>
    <dbReference type="NCBI Taxonomy" id="2488810"/>
    <lineage>
        <taxon>Bacteria</taxon>
        <taxon>Bacillati</taxon>
        <taxon>Bacillota</taxon>
        <taxon>Clostridia</taxon>
        <taxon>Eubacteriales</taxon>
        <taxon>Oscillospiraceae</taxon>
        <taxon>Ruminiclostridium</taxon>
    </lineage>
</organism>
<dbReference type="GO" id="GO:0009421">
    <property type="term" value="C:bacterial-type flagellum filament cap"/>
    <property type="evidence" value="ECO:0007669"/>
    <property type="project" value="InterPro"/>
</dbReference>
<keyword evidence="8" id="KW-0282">Flagellum</keyword>
<dbReference type="Pfam" id="PF02465">
    <property type="entry name" value="FliD_N"/>
    <property type="match status" value="1"/>
</dbReference>
<dbReference type="AlphaFoldDB" id="A0A4U7JKW0"/>
<feature type="domain" description="Flagellar hook-associated protein 2 N-terminal" evidence="6">
    <location>
        <begin position="19"/>
        <end position="123"/>
    </location>
</feature>
<evidence type="ECO:0000256" key="1">
    <source>
        <dbReference type="ARBA" id="ARBA00009764"/>
    </source>
</evidence>
<evidence type="ECO:0000259" key="6">
    <source>
        <dbReference type="Pfam" id="PF02465"/>
    </source>
</evidence>
<dbReference type="KEGG" id="rher:EHE19_000790"/>
<dbReference type="PANTHER" id="PTHR30288">
    <property type="entry name" value="FLAGELLAR CAP/ASSEMBLY PROTEIN FLID"/>
    <property type="match status" value="1"/>
</dbReference>
<dbReference type="InterPro" id="IPR040026">
    <property type="entry name" value="FliD"/>
</dbReference>
<gene>
    <name evidence="8" type="primary">fliD</name>
    <name evidence="8" type="ORF">EHE19_000790</name>
</gene>
<accession>A0A4U7JKW0</accession>
<dbReference type="GO" id="GO:0071973">
    <property type="term" value="P:bacterial-type flagellum-dependent cell motility"/>
    <property type="evidence" value="ECO:0007669"/>
    <property type="project" value="TreeGrafter"/>
</dbReference>
<evidence type="ECO:0000313" key="8">
    <source>
        <dbReference type="EMBL" id="QNU67126.1"/>
    </source>
</evidence>
<keyword evidence="3" id="KW-0175">Coiled coil</keyword>
<keyword evidence="5" id="KW-0964">Secreted</keyword>
<evidence type="ECO:0000259" key="7">
    <source>
        <dbReference type="Pfam" id="PF07195"/>
    </source>
</evidence>
<keyword evidence="9" id="KW-1185">Reference proteome</keyword>
<evidence type="ECO:0000256" key="3">
    <source>
        <dbReference type="ARBA" id="ARBA00023054"/>
    </source>
</evidence>
<comment type="similarity">
    <text evidence="1 5">Belongs to the FliD family.</text>
</comment>
<dbReference type="Proteomes" id="UP000306409">
    <property type="component" value="Chromosome"/>
</dbReference>
<dbReference type="GO" id="GO:0007155">
    <property type="term" value="P:cell adhesion"/>
    <property type="evidence" value="ECO:0007669"/>
    <property type="project" value="InterPro"/>
</dbReference>
<comment type="subcellular location">
    <subcellularLocation>
        <location evidence="5">Secreted</location>
    </subcellularLocation>
    <subcellularLocation>
        <location evidence="5">Bacterial flagellum</location>
    </subcellularLocation>
</comment>
<protein>
    <recommendedName>
        <fullName evidence="5">Flagellar hook-associated protein 2</fullName>
        <shortName evidence="5">HAP2</shortName>
    </recommendedName>
    <alternativeName>
        <fullName evidence="5">Flagellar cap protein</fullName>
    </alternativeName>
</protein>
<dbReference type="GO" id="GO:0005576">
    <property type="term" value="C:extracellular region"/>
    <property type="evidence" value="ECO:0007669"/>
    <property type="project" value="UniProtKB-SubCell"/>
</dbReference>
<dbReference type="GO" id="GO:0009424">
    <property type="term" value="C:bacterial-type flagellum hook"/>
    <property type="evidence" value="ECO:0007669"/>
    <property type="project" value="UniProtKB-UniRule"/>
</dbReference>
<comment type="subunit">
    <text evidence="2 5">Homopentamer.</text>
</comment>
<feature type="domain" description="Flagellar hook-associated protein 2 C-terminal" evidence="7">
    <location>
        <begin position="344"/>
        <end position="638"/>
    </location>
</feature>
<dbReference type="InterPro" id="IPR010809">
    <property type="entry name" value="FliD_C"/>
</dbReference>
<sequence>MSSINNVSSNTLRLSGLVSGMDTDTVVKQMLAAERAKIDKIEAKVQIGEWQTEAYREITASLQSFYSTYFDTTSPLNLKSTNSFASFATSYSNAASTNYVTLTGVSGAQAGKYSITELKTATSATLTGGNVSKDIESGTINLSDLTNMIGDNKIFITVNGMSNFISIPTDGSITSVNDLKEALQQEINNAFGADKINVELNSTADGIKFSAVRPTDTFSISTDSPALSVLGLDSSNLSNKIDLSAKVTDLTNSLGTTLTTGANNTIAFTINGISFTFDLSQKSIKDIMNEVNTNTKLNVTMKYDVTKNSFSIKSNGTGAMEKVEITDSIGNFMSALGITGSSAGTDASVTFSDGTKIVRSSNSFTYDGITYNIKQDFTAGTDAITGKVTEPIEATITADATKTFEYLKGFVDKYNELIEKINNKLTEEKYRNYSPLTEEQKSQMTKEQIEKWEEKAKSGLLKNDSILTGILADLRNVLYSSVEGAGISLSSIGITTSSDYKKNGKLEINEEKLKDAIINKSEEIKTLFTKSSEITYYESLDSQSAKSQRYKESGLAQRISDIIQNAIRTSTDKNGYKGTLLEKAGISGDRSEFTNSLFKEMMGFQEMIDEMNSRLNYKEDALYAKFTAMESALSKLNEQQNYLLSMLGNGK</sequence>
<dbReference type="InterPro" id="IPR003481">
    <property type="entry name" value="FliD_N"/>
</dbReference>
<evidence type="ECO:0000313" key="9">
    <source>
        <dbReference type="Proteomes" id="UP000306409"/>
    </source>
</evidence>
<comment type="function">
    <text evidence="5">Required for morphogenesis and for the elongation of the flagellar filament by facilitating polymerization of the flagellin monomers at the tip of growing filament. Forms a capping structure, which prevents flagellin subunits (transported through the central channel of the flagellum) from leaking out without polymerization at the distal end.</text>
</comment>
<proteinExistence type="inferred from homology"/>
<keyword evidence="8" id="KW-0966">Cell projection</keyword>
<dbReference type="OrthoDB" id="9776025at2"/>
<dbReference type="RefSeq" id="WP_137697192.1">
    <property type="nucleotide sequence ID" value="NZ_CP061336.1"/>
</dbReference>
<evidence type="ECO:0000256" key="2">
    <source>
        <dbReference type="ARBA" id="ARBA00011255"/>
    </source>
</evidence>
<dbReference type="Pfam" id="PF07195">
    <property type="entry name" value="FliD_C"/>
    <property type="match status" value="1"/>
</dbReference>